<name>A0A061GA31_THECC</name>
<dbReference type="InterPro" id="IPR056924">
    <property type="entry name" value="SH3_Tf2-1"/>
</dbReference>
<dbReference type="PANTHER" id="PTHR46148:SF60">
    <property type="entry name" value="CHROMO DOMAIN-CONTAINING PROTEIN"/>
    <property type="match status" value="1"/>
</dbReference>
<dbReference type="Gramene" id="EOY26441">
    <property type="protein sequence ID" value="EOY26441"/>
    <property type="gene ID" value="TCM_028062"/>
</dbReference>
<dbReference type="Pfam" id="PF24626">
    <property type="entry name" value="SH3_Tf2-1"/>
    <property type="match status" value="1"/>
</dbReference>
<proteinExistence type="predicted"/>
<dbReference type="AlphaFoldDB" id="A0A061GA31"/>
<feature type="domain" description="Tf2-1-like SH3-like" evidence="1">
    <location>
        <begin position="3"/>
        <end position="52"/>
    </location>
</feature>
<keyword evidence="3" id="KW-1185">Reference proteome</keyword>
<reference evidence="2 3" key="1">
    <citation type="journal article" date="2013" name="Genome Biol.">
        <title>The genome sequence of the most widely cultivated cacao type and its use to identify candidate genes regulating pod color.</title>
        <authorList>
            <person name="Motamayor J.C."/>
            <person name="Mockaitis K."/>
            <person name="Schmutz J."/>
            <person name="Haiminen N."/>
            <person name="Iii D.L."/>
            <person name="Cornejo O."/>
            <person name="Findley S.D."/>
            <person name="Zheng P."/>
            <person name="Utro F."/>
            <person name="Royaert S."/>
            <person name="Saski C."/>
            <person name="Jenkins J."/>
            <person name="Podicheti R."/>
            <person name="Zhao M."/>
            <person name="Scheffler B.E."/>
            <person name="Stack J.C."/>
            <person name="Feltus F.A."/>
            <person name="Mustiga G.M."/>
            <person name="Amores F."/>
            <person name="Phillips W."/>
            <person name="Marelli J.P."/>
            <person name="May G.D."/>
            <person name="Shapiro H."/>
            <person name="Ma J."/>
            <person name="Bustamante C.D."/>
            <person name="Schnell R.J."/>
            <person name="Main D."/>
            <person name="Gilbert D."/>
            <person name="Parida L."/>
            <person name="Kuhn D.N."/>
        </authorList>
    </citation>
    <scope>NUCLEOTIDE SEQUENCE [LARGE SCALE GENOMIC DNA]</scope>
    <source>
        <strain evidence="3">cv. Matina 1-6</strain>
    </source>
</reference>
<dbReference type="InParanoid" id="A0A061GA31"/>
<dbReference type="EMBL" id="CM001884">
    <property type="protein sequence ID" value="EOY26441.1"/>
    <property type="molecule type" value="Genomic_DNA"/>
</dbReference>
<sequence length="72" mass="8292">MSFGKKEKLSPKYNGLFEILEKVNTITYQLALSSDLASVHIGFHILILQKYQPNPFHVIQHESLQLEDCLSF</sequence>
<evidence type="ECO:0000313" key="3">
    <source>
        <dbReference type="Proteomes" id="UP000026915"/>
    </source>
</evidence>
<organism evidence="2 3">
    <name type="scientific">Theobroma cacao</name>
    <name type="common">Cacao</name>
    <name type="synonym">Cocoa</name>
    <dbReference type="NCBI Taxonomy" id="3641"/>
    <lineage>
        <taxon>Eukaryota</taxon>
        <taxon>Viridiplantae</taxon>
        <taxon>Streptophyta</taxon>
        <taxon>Embryophyta</taxon>
        <taxon>Tracheophyta</taxon>
        <taxon>Spermatophyta</taxon>
        <taxon>Magnoliopsida</taxon>
        <taxon>eudicotyledons</taxon>
        <taxon>Gunneridae</taxon>
        <taxon>Pentapetalae</taxon>
        <taxon>rosids</taxon>
        <taxon>malvids</taxon>
        <taxon>Malvales</taxon>
        <taxon>Malvaceae</taxon>
        <taxon>Byttnerioideae</taxon>
        <taxon>Theobroma</taxon>
    </lineage>
</organism>
<dbReference type="HOGENOM" id="CLU_2727335_0_0_1"/>
<evidence type="ECO:0000313" key="2">
    <source>
        <dbReference type="EMBL" id="EOY26441.1"/>
    </source>
</evidence>
<gene>
    <name evidence="2" type="ORF">TCM_028062</name>
</gene>
<accession>A0A061GA31</accession>
<dbReference type="Proteomes" id="UP000026915">
    <property type="component" value="Chromosome 6"/>
</dbReference>
<dbReference type="PANTHER" id="PTHR46148">
    <property type="entry name" value="CHROMO DOMAIN-CONTAINING PROTEIN"/>
    <property type="match status" value="1"/>
</dbReference>
<protein>
    <recommendedName>
        <fullName evidence="1">Tf2-1-like SH3-like domain-containing protein</fullName>
    </recommendedName>
</protein>
<evidence type="ECO:0000259" key="1">
    <source>
        <dbReference type="Pfam" id="PF24626"/>
    </source>
</evidence>
<dbReference type="OMA" id="HIGFHIL"/>